<organism evidence="6 7">
    <name type="scientific">Aliicoccus persicus</name>
    <dbReference type="NCBI Taxonomy" id="930138"/>
    <lineage>
        <taxon>Bacteria</taxon>
        <taxon>Bacillati</taxon>
        <taxon>Bacillota</taxon>
        <taxon>Bacilli</taxon>
        <taxon>Bacillales</taxon>
        <taxon>Staphylococcaceae</taxon>
        <taxon>Aliicoccus</taxon>
    </lineage>
</organism>
<feature type="domain" description="Alanine racemase N-terminal" evidence="5">
    <location>
        <begin position="3"/>
        <end position="208"/>
    </location>
</feature>
<dbReference type="GO" id="GO:0030170">
    <property type="term" value="F:pyridoxal phosphate binding"/>
    <property type="evidence" value="ECO:0007669"/>
    <property type="project" value="UniProtKB-UniRule"/>
</dbReference>
<dbReference type="PANTHER" id="PTHR10146:SF14">
    <property type="entry name" value="PYRIDOXAL PHOSPHATE HOMEOSTASIS PROTEIN"/>
    <property type="match status" value="1"/>
</dbReference>
<feature type="modified residue" description="N6-(pyridoxal phosphate)lysine" evidence="2 3">
    <location>
        <position position="25"/>
    </location>
</feature>
<protein>
    <recommendedName>
        <fullName evidence="2">Pyridoxal phosphate homeostasis protein</fullName>
        <shortName evidence="2">PLP homeostasis protein</shortName>
    </recommendedName>
</protein>
<comment type="caution">
    <text evidence="6">The sequence shown here is derived from an EMBL/GenBank/DDBJ whole genome shotgun (WGS) entry which is preliminary data.</text>
</comment>
<evidence type="ECO:0000256" key="4">
    <source>
        <dbReference type="RuleBase" id="RU004514"/>
    </source>
</evidence>
<dbReference type="NCBIfam" id="TIGR00044">
    <property type="entry name" value="YggS family pyridoxal phosphate-dependent enzyme"/>
    <property type="match status" value="1"/>
</dbReference>
<dbReference type="PANTHER" id="PTHR10146">
    <property type="entry name" value="PROLINE SYNTHETASE CO-TRANSCRIBED BACTERIAL HOMOLOG PROTEIN"/>
    <property type="match status" value="1"/>
</dbReference>
<dbReference type="PIRSF" id="PIRSF004848">
    <property type="entry name" value="YBL036c_PLPDEIII"/>
    <property type="match status" value="1"/>
</dbReference>
<reference evidence="6" key="2">
    <citation type="submission" date="2021-09" db="EMBL/GenBank/DDBJ databases">
        <authorList>
            <person name="Gilroy R."/>
        </authorList>
    </citation>
    <scope>NUCLEOTIDE SEQUENCE</scope>
    <source>
        <strain evidence="6">6019</strain>
    </source>
</reference>
<evidence type="ECO:0000256" key="2">
    <source>
        <dbReference type="HAMAP-Rule" id="MF_02087"/>
    </source>
</evidence>
<evidence type="ECO:0000256" key="3">
    <source>
        <dbReference type="PIRSR" id="PIRSR004848-1"/>
    </source>
</evidence>
<evidence type="ECO:0000313" key="6">
    <source>
        <dbReference type="EMBL" id="HJE19151.1"/>
    </source>
</evidence>
<dbReference type="Pfam" id="PF01168">
    <property type="entry name" value="Ala_racemase_N"/>
    <property type="match status" value="1"/>
</dbReference>
<evidence type="ECO:0000313" key="7">
    <source>
        <dbReference type="Proteomes" id="UP000763505"/>
    </source>
</evidence>
<proteinExistence type="inferred from homology"/>
<dbReference type="InterPro" id="IPR011078">
    <property type="entry name" value="PyrdxlP_homeostasis"/>
</dbReference>
<evidence type="ECO:0000259" key="5">
    <source>
        <dbReference type="Pfam" id="PF01168"/>
    </source>
</evidence>
<comment type="cofactor">
    <cofactor evidence="3">
        <name>pyridoxal 5'-phosphate</name>
        <dbReference type="ChEBI" id="CHEBI:597326"/>
    </cofactor>
</comment>
<dbReference type="Gene3D" id="3.20.20.10">
    <property type="entry name" value="Alanine racemase"/>
    <property type="match status" value="1"/>
</dbReference>
<comment type="function">
    <text evidence="2">Pyridoxal 5'-phosphate (PLP)-binding protein, which is involved in PLP homeostasis.</text>
</comment>
<dbReference type="AlphaFoldDB" id="A0A921B5I1"/>
<evidence type="ECO:0000256" key="1">
    <source>
        <dbReference type="ARBA" id="ARBA00022898"/>
    </source>
</evidence>
<name>A0A921B5I1_9STAP</name>
<dbReference type="EMBL" id="DYYI01000020">
    <property type="protein sequence ID" value="HJE19151.1"/>
    <property type="molecule type" value="Genomic_DNA"/>
</dbReference>
<gene>
    <name evidence="6" type="ORF">K8V35_02195</name>
</gene>
<sequence length="214" mass="23972">MTIKENYEAVLSEVPDGTNVVVVTKYHTVEETLEAYNAGVRHFGENRVEGFLEKRAALPADAHVHFIGTLQSRKVKEISEHLEYLHSLERLSVAKKIENECEGPVKCFIQVNVSGEESKHGLHVDDVADFLESLKPYKKVQVVGLMTMAPHVDDEGEIESVFVKLKELSNRLALSNADNIQLKELSMGMSNDYHIAVRHGASFIRIGSKIMSKE</sequence>
<keyword evidence="1 2" id="KW-0663">Pyridoxal phosphate</keyword>
<comment type="similarity">
    <text evidence="2 4">Belongs to the pyridoxal phosphate-binding protein YggS/PROSC family.</text>
</comment>
<dbReference type="InterPro" id="IPR029066">
    <property type="entry name" value="PLP-binding_barrel"/>
</dbReference>
<dbReference type="SUPFAM" id="SSF51419">
    <property type="entry name" value="PLP-binding barrel"/>
    <property type="match status" value="1"/>
</dbReference>
<reference evidence="6" key="1">
    <citation type="journal article" date="2021" name="PeerJ">
        <title>Extensive microbial diversity within the chicken gut microbiome revealed by metagenomics and culture.</title>
        <authorList>
            <person name="Gilroy R."/>
            <person name="Ravi A."/>
            <person name="Getino M."/>
            <person name="Pursley I."/>
            <person name="Horton D.L."/>
            <person name="Alikhan N.F."/>
            <person name="Baker D."/>
            <person name="Gharbi K."/>
            <person name="Hall N."/>
            <person name="Watson M."/>
            <person name="Adriaenssens E.M."/>
            <person name="Foster-Nyarko E."/>
            <person name="Jarju S."/>
            <person name="Secka A."/>
            <person name="Antonio M."/>
            <person name="Oren A."/>
            <person name="Chaudhuri R.R."/>
            <person name="La Ragione R."/>
            <person name="Hildebrand F."/>
            <person name="Pallen M.J."/>
        </authorList>
    </citation>
    <scope>NUCLEOTIDE SEQUENCE</scope>
    <source>
        <strain evidence="6">6019</strain>
    </source>
</reference>
<dbReference type="HAMAP" id="MF_02087">
    <property type="entry name" value="PLP_homeostasis"/>
    <property type="match status" value="1"/>
</dbReference>
<dbReference type="Proteomes" id="UP000763505">
    <property type="component" value="Unassembled WGS sequence"/>
</dbReference>
<dbReference type="CDD" id="cd00635">
    <property type="entry name" value="PLPDE_III_YBL036c_like"/>
    <property type="match status" value="1"/>
</dbReference>
<dbReference type="InterPro" id="IPR001608">
    <property type="entry name" value="Ala_racemase_N"/>
</dbReference>
<accession>A0A921B5I1</accession>